<evidence type="ECO:0000256" key="1">
    <source>
        <dbReference type="SAM" id="MobiDB-lite"/>
    </source>
</evidence>
<organism evidence="2 3">
    <name type="scientific">Citrus unshiu</name>
    <name type="common">Satsuma mandarin</name>
    <name type="synonym">Citrus nobilis var. unshiu</name>
    <dbReference type="NCBI Taxonomy" id="55188"/>
    <lineage>
        <taxon>Eukaryota</taxon>
        <taxon>Viridiplantae</taxon>
        <taxon>Streptophyta</taxon>
        <taxon>Embryophyta</taxon>
        <taxon>Tracheophyta</taxon>
        <taxon>Spermatophyta</taxon>
        <taxon>Magnoliopsida</taxon>
        <taxon>eudicotyledons</taxon>
        <taxon>Gunneridae</taxon>
        <taxon>Pentapetalae</taxon>
        <taxon>rosids</taxon>
        <taxon>malvids</taxon>
        <taxon>Sapindales</taxon>
        <taxon>Rutaceae</taxon>
        <taxon>Aurantioideae</taxon>
        <taxon>Citrus</taxon>
    </lineage>
</organism>
<reference evidence="2 3" key="1">
    <citation type="journal article" date="2017" name="Front. Genet.">
        <title>Draft sequencing of the heterozygous diploid genome of Satsuma (Citrus unshiu Marc.) using a hybrid assembly approach.</title>
        <authorList>
            <person name="Shimizu T."/>
            <person name="Tanizawa Y."/>
            <person name="Mochizuki T."/>
            <person name="Nagasaki H."/>
            <person name="Yoshioka T."/>
            <person name="Toyoda A."/>
            <person name="Fujiyama A."/>
            <person name="Kaminuma E."/>
            <person name="Nakamura Y."/>
        </authorList>
    </citation>
    <scope>NUCLEOTIDE SEQUENCE [LARGE SCALE GENOMIC DNA]</scope>
    <source>
        <strain evidence="3">cv. Miyagawa wase</strain>
    </source>
</reference>
<gene>
    <name evidence="2" type="ORF">CUMW_288020</name>
</gene>
<sequence length="92" mass="10858">MVRAPTYDENGMKKGAWSKEEDDNMATGIGVWQELQAAMDELPEARHKTRELHQRRRGYYHQITVGRFSRAKEKRKKEQKKNIDIILCTNCH</sequence>
<feature type="non-terminal residue" evidence="2">
    <location>
        <position position="92"/>
    </location>
</feature>
<keyword evidence="3" id="KW-1185">Reference proteome</keyword>
<name>A0A2H5MY41_CITUN</name>
<feature type="region of interest" description="Disordered" evidence="1">
    <location>
        <begin position="1"/>
        <end position="22"/>
    </location>
</feature>
<accession>A0A2H5MY41</accession>
<evidence type="ECO:0000313" key="2">
    <source>
        <dbReference type="EMBL" id="GAY32235.1"/>
    </source>
</evidence>
<dbReference type="AlphaFoldDB" id="A0A2H5MY41"/>
<proteinExistence type="predicted"/>
<comment type="caution">
    <text evidence="2">The sequence shown here is derived from an EMBL/GenBank/DDBJ whole genome shotgun (WGS) entry which is preliminary data.</text>
</comment>
<dbReference type="Proteomes" id="UP000236630">
    <property type="component" value="Unassembled WGS sequence"/>
</dbReference>
<protein>
    <submittedName>
        <fullName evidence="2">Uncharacterized protein</fullName>
    </submittedName>
</protein>
<dbReference type="EMBL" id="BDQV01009287">
    <property type="protein sequence ID" value="GAY32235.1"/>
    <property type="molecule type" value="Genomic_DNA"/>
</dbReference>
<evidence type="ECO:0000313" key="3">
    <source>
        <dbReference type="Proteomes" id="UP000236630"/>
    </source>
</evidence>